<sequence>MGEGVLRLRLRIRRHGLPETRIVFVLNIGDDATVSKFLEEVNGIIPLEADDWGLEDYVVELQSSKGTSFECLHFQTVADTLEKDDEVLIRPLSLEEVKKRRLGGRSQISNDGRHLLDGVPFGRPLLKRPRHRPSIHISPRKKRKVTHAFEDLSDAEQTPPLRLDELDKHQGLHNEDFDEDHDEDFVSNSDLDDEGSSADDSGLEPDELQLLQENPSDVGSRCEQVETISNGVVDNDFGAMVETGLAISFCGKDKYLLRQWPRANAASESLVSKSSTSNLCASSDSVSDGSDGSDGNNMDNKNNQSGGNEREDKQICAQTNAVNITPKGGNPMTVENVGSYSEACSSKHAGQLPAYMGYPAAQGIADQRVQKHTVERLGTQNDSALADSPVCEIQGKARTKRRNARRRAKRAMERVREASTAVTMADRAETTTQERMLRPVESDAVQVYLTGSDSSVDNSILKAALPSDTHLPRQDHGSLRLDVDASHRMLSGALDVRNVKEGSDKRTFSTELCNIRPFVMKTPELDLSITELSNMGDFQGLFSHDSRPKHWRERIAYRAVECCDRSVDLSEPPFPFVQRWGKLTRAQRGSGMQLTSNEKEPAEPDGFDELKSIGAENGQGKSGLHDVDPSCRVAIQPPPKEDILERKIDFPRLPSDTSKLRQLSPGEISTGMVITWKRWALSKKTNWQPQVVDVTALVIDIRNEATILEVLLSQQDRKFEEEEKVYDEETGQRLYDRFEVPEADDGEERASIDEGMQMRNDHTIAQA</sequence>
<dbReference type="EMBL" id="GL629974">
    <property type="protein sequence ID" value="EFW99662.1"/>
    <property type="molecule type" value="Genomic_DNA"/>
</dbReference>
<dbReference type="Pfam" id="PF24054">
    <property type="entry name" value="DUF7357"/>
    <property type="match status" value="1"/>
</dbReference>
<organism evidence="4">
    <name type="scientific">Grosmannia clavigera (strain kw1407 / UAMH 11150)</name>
    <name type="common">Blue stain fungus</name>
    <name type="synonym">Graphiocladiella clavigera</name>
    <dbReference type="NCBI Taxonomy" id="655863"/>
    <lineage>
        <taxon>Eukaryota</taxon>
        <taxon>Fungi</taxon>
        <taxon>Dikarya</taxon>
        <taxon>Ascomycota</taxon>
        <taxon>Pezizomycotina</taxon>
        <taxon>Sordariomycetes</taxon>
        <taxon>Sordariomycetidae</taxon>
        <taxon>Ophiostomatales</taxon>
        <taxon>Ophiostomataceae</taxon>
        <taxon>Leptographium</taxon>
    </lineage>
</organism>
<dbReference type="InParanoid" id="F0XRM3"/>
<feature type="region of interest" description="Disordered" evidence="1">
    <location>
        <begin position="120"/>
        <end position="143"/>
    </location>
</feature>
<feature type="compositionally biased region" description="Low complexity" evidence="1">
    <location>
        <begin position="282"/>
        <end position="307"/>
    </location>
</feature>
<dbReference type="eggNOG" id="ENOG502SF1H">
    <property type="taxonomic scope" value="Eukaryota"/>
</dbReference>
<dbReference type="InterPro" id="IPR055781">
    <property type="entry name" value="DUF7357"/>
</dbReference>
<evidence type="ECO:0000313" key="4">
    <source>
        <dbReference type="Proteomes" id="UP000007796"/>
    </source>
</evidence>
<dbReference type="STRING" id="655863.F0XRM3"/>
<reference evidence="3 4" key="1">
    <citation type="journal article" date="2011" name="Proc. Natl. Acad. Sci. U.S.A.">
        <title>Genome and transcriptome analyses of the mountain pine beetle-fungal symbiont Grosmannia clavigera, a lodgepole pine pathogen.</title>
        <authorList>
            <person name="DiGuistini S."/>
            <person name="Wang Y."/>
            <person name="Liao N.Y."/>
            <person name="Taylor G."/>
            <person name="Tanguay P."/>
            <person name="Feau N."/>
            <person name="Henrissat B."/>
            <person name="Chan S.K."/>
            <person name="Hesse-Orce U."/>
            <person name="Alamouti S.M."/>
            <person name="Tsui C.K.M."/>
            <person name="Docking R.T."/>
            <person name="Levasseur A."/>
            <person name="Haridas S."/>
            <person name="Robertson G."/>
            <person name="Birol I."/>
            <person name="Holt R.A."/>
            <person name="Marra M.A."/>
            <person name="Hamelin R.C."/>
            <person name="Hirst M."/>
            <person name="Jones S.J.M."/>
            <person name="Bohlmann J."/>
            <person name="Breuil C."/>
        </authorList>
    </citation>
    <scope>NUCLEOTIDE SEQUENCE [LARGE SCALE GENOMIC DNA]</scope>
    <source>
        <strain evidence="4">kw1407 / UAMH 11150</strain>
    </source>
</reference>
<feature type="region of interest" description="Disordered" evidence="1">
    <location>
        <begin position="271"/>
        <end position="312"/>
    </location>
</feature>
<feature type="region of interest" description="Disordered" evidence="1">
    <location>
        <begin position="173"/>
        <end position="203"/>
    </location>
</feature>
<dbReference type="Proteomes" id="UP000007796">
    <property type="component" value="Unassembled WGS sequence"/>
</dbReference>
<dbReference type="GeneID" id="25978799"/>
<dbReference type="AlphaFoldDB" id="F0XRM3"/>
<proteinExistence type="predicted"/>
<feature type="region of interest" description="Disordered" evidence="1">
    <location>
        <begin position="722"/>
        <end position="767"/>
    </location>
</feature>
<feature type="region of interest" description="Disordered" evidence="1">
    <location>
        <begin position="587"/>
        <end position="630"/>
    </location>
</feature>
<dbReference type="OrthoDB" id="5368821at2759"/>
<dbReference type="RefSeq" id="XP_014169145.1">
    <property type="nucleotide sequence ID" value="XM_014313670.1"/>
</dbReference>
<dbReference type="HOGENOM" id="CLU_002397_1_0_1"/>
<feature type="compositionally biased region" description="Acidic residues" evidence="1">
    <location>
        <begin position="176"/>
        <end position="203"/>
    </location>
</feature>
<feature type="domain" description="DUF7357" evidence="2">
    <location>
        <begin position="6"/>
        <end position="140"/>
    </location>
</feature>
<feature type="compositionally biased region" description="Basic residues" evidence="1">
    <location>
        <begin position="125"/>
        <end position="143"/>
    </location>
</feature>
<evidence type="ECO:0000313" key="3">
    <source>
        <dbReference type="EMBL" id="EFW99662.1"/>
    </source>
</evidence>
<keyword evidence="4" id="KW-1185">Reference proteome</keyword>
<protein>
    <recommendedName>
        <fullName evidence="2">DUF7357 domain-containing protein</fullName>
    </recommendedName>
</protein>
<accession>F0XRM3</accession>
<feature type="compositionally biased region" description="Polar residues" evidence="1">
    <location>
        <begin position="271"/>
        <end position="281"/>
    </location>
</feature>
<gene>
    <name evidence="3" type="ORF">CMQ_5473</name>
</gene>
<name>F0XRM3_GROCL</name>
<evidence type="ECO:0000259" key="2">
    <source>
        <dbReference type="Pfam" id="PF24054"/>
    </source>
</evidence>
<feature type="compositionally biased region" description="Basic and acidic residues" evidence="1">
    <location>
        <begin position="730"/>
        <end position="740"/>
    </location>
</feature>
<evidence type="ECO:0000256" key="1">
    <source>
        <dbReference type="SAM" id="MobiDB-lite"/>
    </source>
</evidence>